<dbReference type="EC" id="2.7.6.3" evidence="2"/>
<dbReference type="OrthoDB" id="9790168at2"/>
<dbReference type="Proteomes" id="UP000324285">
    <property type="component" value="Chromosome"/>
</dbReference>
<keyword evidence="5" id="KW-0418">Kinase</keyword>
<dbReference type="NCBIfam" id="TIGR01498">
    <property type="entry name" value="folK"/>
    <property type="match status" value="1"/>
</dbReference>
<dbReference type="GO" id="GO:0016301">
    <property type="term" value="F:kinase activity"/>
    <property type="evidence" value="ECO:0007669"/>
    <property type="project" value="UniProtKB-KW"/>
</dbReference>
<evidence type="ECO:0000256" key="6">
    <source>
        <dbReference type="ARBA" id="ARBA00022840"/>
    </source>
</evidence>
<evidence type="ECO:0000259" key="8">
    <source>
        <dbReference type="Pfam" id="PF01288"/>
    </source>
</evidence>
<dbReference type="InterPro" id="IPR000550">
    <property type="entry name" value="Hppk"/>
</dbReference>
<dbReference type="SUPFAM" id="SSF55083">
    <property type="entry name" value="6-hydroxymethyl-7,8-dihydropterin pyrophosphokinase, HPPK"/>
    <property type="match status" value="1"/>
</dbReference>
<dbReference type="CDD" id="cd00483">
    <property type="entry name" value="HPPK"/>
    <property type="match status" value="1"/>
</dbReference>
<keyword evidence="3 9" id="KW-0808">Transferase</keyword>
<keyword evidence="6" id="KW-0067">ATP-binding</keyword>
<evidence type="ECO:0000313" key="10">
    <source>
        <dbReference type="Proteomes" id="UP000324285"/>
    </source>
</evidence>
<evidence type="ECO:0000256" key="1">
    <source>
        <dbReference type="ARBA" id="ARBA00005051"/>
    </source>
</evidence>
<evidence type="ECO:0000256" key="2">
    <source>
        <dbReference type="ARBA" id="ARBA00013253"/>
    </source>
</evidence>
<evidence type="ECO:0000256" key="3">
    <source>
        <dbReference type="ARBA" id="ARBA00022679"/>
    </source>
</evidence>
<evidence type="ECO:0000313" key="9">
    <source>
        <dbReference type="EMBL" id="QEM80743.1"/>
    </source>
</evidence>
<accession>A0A5C1NDJ6</accession>
<dbReference type="GO" id="GO:0003848">
    <property type="term" value="F:2-amino-4-hydroxy-6-hydroxymethyldihydropteridine diphosphokinase activity"/>
    <property type="evidence" value="ECO:0007669"/>
    <property type="project" value="UniProtKB-EC"/>
</dbReference>
<sequence length="173" mass="19858">MALVTLSLGSNIERDQHIRACLDALAETFGELMVSRVFESEPVGFEDGRNFYNLIVAFNSEWQVAQLQTWCKTLESHHGRRKDSPKFSPRTLDVDILTVGELVGTHDGVTLPREEILRHAFVLWPLAEILPDLRHPVDGSRYQALWAEFDDPDQVLWPIDFEWQGHKLPIKPD</sequence>
<dbReference type="EMBL" id="CP038437">
    <property type="protein sequence ID" value="QEM80743.1"/>
    <property type="molecule type" value="Genomic_DNA"/>
</dbReference>
<keyword evidence="10" id="KW-1185">Reference proteome</keyword>
<dbReference type="PANTHER" id="PTHR43071:SF2">
    <property type="entry name" value="2-AMINO-4-HYDROXY-6-HYDROXYMETHYLDIHYDROPTERIDINE PYROPHOSPHOKINASE"/>
    <property type="match status" value="1"/>
</dbReference>
<dbReference type="AlphaFoldDB" id="A0A5C1NDJ6"/>
<feature type="domain" description="7,8-dihydro-6-hydroxymethylpterin-pyrophosphokinase" evidence="8">
    <location>
        <begin position="6"/>
        <end position="131"/>
    </location>
</feature>
<keyword evidence="7" id="KW-0289">Folate biosynthesis</keyword>
<keyword evidence="4" id="KW-0547">Nucleotide-binding</keyword>
<dbReference type="PANTHER" id="PTHR43071">
    <property type="entry name" value="2-AMINO-4-HYDROXY-6-HYDROXYMETHYLDIHYDROPTERIDINE PYROPHOSPHOKINASE"/>
    <property type="match status" value="1"/>
</dbReference>
<dbReference type="KEGG" id="hbh:E4T21_03630"/>
<evidence type="ECO:0000256" key="5">
    <source>
        <dbReference type="ARBA" id="ARBA00022777"/>
    </source>
</evidence>
<protein>
    <recommendedName>
        <fullName evidence="2">2-amino-4-hydroxy-6-hydroxymethyldihydropteridine diphosphokinase</fullName>
        <ecNumber evidence="2">2.7.6.3</ecNumber>
    </recommendedName>
</protein>
<dbReference type="GO" id="GO:0046654">
    <property type="term" value="P:tetrahydrofolate biosynthetic process"/>
    <property type="evidence" value="ECO:0007669"/>
    <property type="project" value="UniProtKB-UniPathway"/>
</dbReference>
<dbReference type="RefSeq" id="WP_149283611.1">
    <property type="nucleotide sequence ID" value="NZ_CP038437.2"/>
</dbReference>
<organism evidence="9 10">
    <name type="scientific">Halomonas binhaiensis</name>
    <dbReference type="NCBI Taxonomy" id="2562282"/>
    <lineage>
        <taxon>Bacteria</taxon>
        <taxon>Pseudomonadati</taxon>
        <taxon>Pseudomonadota</taxon>
        <taxon>Gammaproteobacteria</taxon>
        <taxon>Oceanospirillales</taxon>
        <taxon>Halomonadaceae</taxon>
        <taxon>Halomonas</taxon>
    </lineage>
</organism>
<dbReference type="Pfam" id="PF01288">
    <property type="entry name" value="HPPK"/>
    <property type="match status" value="1"/>
</dbReference>
<dbReference type="GO" id="GO:0005524">
    <property type="term" value="F:ATP binding"/>
    <property type="evidence" value="ECO:0007669"/>
    <property type="project" value="UniProtKB-KW"/>
</dbReference>
<dbReference type="InterPro" id="IPR035907">
    <property type="entry name" value="Hppk_sf"/>
</dbReference>
<comment type="pathway">
    <text evidence="1">Cofactor biosynthesis; tetrahydrofolate biosynthesis; 2-amino-4-hydroxy-6-hydroxymethyl-7,8-dihydropteridine diphosphate from 7,8-dihydroneopterin triphosphate: step 4/4.</text>
</comment>
<dbReference type="GO" id="GO:0046656">
    <property type="term" value="P:folic acid biosynthetic process"/>
    <property type="evidence" value="ECO:0007669"/>
    <property type="project" value="UniProtKB-KW"/>
</dbReference>
<gene>
    <name evidence="9" type="primary">folK</name>
    <name evidence="9" type="ORF">E4T21_03630</name>
</gene>
<evidence type="ECO:0000256" key="4">
    <source>
        <dbReference type="ARBA" id="ARBA00022741"/>
    </source>
</evidence>
<proteinExistence type="predicted"/>
<name>A0A5C1NDJ6_9GAMM</name>
<dbReference type="UniPathway" id="UPA00077">
    <property type="reaction ID" value="UER00155"/>
</dbReference>
<dbReference type="Gene3D" id="3.30.70.560">
    <property type="entry name" value="7,8-Dihydro-6-hydroxymethylpterin-pyrophosphokinase HPPK"/>
    <property type="match status" value="1"/>
</dbReference>
<evidence type="ECO:0000256" key="7">
    <source>
        <dbReference type="ARBA" id="ARBA00022909"/>
    </source>
</evidence>
<reference evidence="9" key="1">
    <citation type="submission" date="2021-02" db="EMBL/GenBank/DDBJ databases">
        <title>Strain Y2R2, a novel species of the genus Halomonas.</title>
        <authorList>
            <person name="Huang H."/>
        </authorList>
    </citation>
    <scope>NUCLEOTIDE SEQUENCE</scope>
    <source>
        <strain evidence="9">Y2R2</strain>
    </source>
</reference>